<feature type="region of interest" description="Disordered" evidence="1">
    <location>
        <begin position="15"/>
        <end position="63"/>
    </location>
</feature>
<dbReference type="GO" id="GO:0004553">
    <property type="term" value="F:hydrolase activity, hydrolyzing O-glycosyl compounds"/>
    <property type="evidence" value="ECO:0007669"/>
    <property type="project" value="InterPro"/>
</dbReference>
<name>A0A2G2VDN6_CAPBA</name>
<dbReference type="Gene3D" id="3.20.20.80">
    <property type="entry name" value="Glycosidases"/>
    <property type="match status" value="1"/>
</dbReference>
<dbReference type="SUPFAM" id="SSF51445">
    <property type="entry name" value="(Trans)glycosidases"/>
    <property type="match status" value="1"/>
</dbReference>
<dbReference type="InterPro" id="IPR017853">
    <property type="entry name" value="GH"/>
</dbReference>
<dbReference type="InterPro" id="IPR044965">
    <property type="entry name" value="Glyco_hydro_17_plant"/>
</dbReference>
<evidence type="ECO:0000256" key="1">
    <source>
        <dbReference type="SAM" id="MobiDB-lite"/>
    </source>
</evidence>
<gene>
    <name evidence="2" type="ORF">CQW23_27432</name>
</gene>
<dbReference type="GO" id="GO:0005975">
    <property type="term" value="P:carbohydrate metabolic process"/>
    <property type="evidence" value="ECO:0007669"/>
    <property type="project" value="InterPro"/>
</dbReference>
<dbReference type="EMBL" id="MLFT02000012">
    <property type="protein sequence ID" value="PHT31095.1"/>
    <property type="molecule type" value="Genomic_DNA"/>
</dbReference>
<reference evidence="3" key="2">
    <citation type="journal article" date="2017" name="J. Anim. Genet.">
        <title>Multiple reference genome sequences of hot pepper reveal the massive evolution of plant disease resistance genes by retroduplication.</title>
        <authorList>
            <person name="Kim S."/>
            <person name="Park J."/>
            <person name="Yeom S.-I."/>
            <person name="Kim Y.-M."/>
            <person name="Seo E."/>
            <person name="Kim K.-T."/>
            <person name="Kim M.-S."/>
            <person name="Lee J.M."/>
            <person name="Cheong K."/>
            <person name="Shin H.-S."/>
            <person name="Kim S.-B."/>
            <person name="Han K."/>
            <person name="Lee J."/>
            <person name="Park M."/>
            <person name="Lee H.-A."/>
            <person name="Lee H.-Y."/>
            <person name="Lee Y."/>
            <person name="Oh S."/>
            <person name="Lee J.H."/>
            <person name="Choi E."/>
            <person name="Choi E."/>
            <person name="Lee S.E."/>
            <person name="Jeon J."/>
            <person name="Kim H."/>
            <person name="Choi G."/>
            <person name="Song H."/>
            <person name="Lee J."/>
            <person name="Lee S.-C."/>
            <person name="Kwon J.-K."/>
            <person name="Lee H.-Y."/>
            <person name="Koo N."/>
            <person name="Hong Y."/>
            <person name="Kim R.W."/>
            <person name="Kang W.-H."/>
            <person name="Huh J.H."/>
            <person name="Kang B.-C."/>
            <person name="Yang T.-J."/>
            <person name="Lee Y.-H."/>
            <person name="Bennetzen J.L."/>
            <person name="Choi D."/>
        </authorList>
    </citation>
    <scope>NUCLEOTIDE SEQUENCE [LARGE SCALE GENOMIC DNA]</scope>
    <source>
        <strain evidence="3">cv. PBC81</strain>
    </source>
</reference>
<sequence length="214" mass="23576">MDILNHEGLERPSLFDLVEAPPKDDGILGLSSEDSEDADFNPSDPDKDESIKTESSSSDFTSDSEDFSLIVDTDMLSLNVMRVKLYDTDPNVLSVFANTDVEFVIGLGNEYVQRMGVYRALVNLGLDREIFAAHPHSAGILENSFPPSSGSFQQVAYNSPAEQQAAYSAGTYDSYRENAHHCQRHSSPWDTIMRHKVSKESPSSPKIIGEPLGT</sequence>
<dbReference type="STRING" id="33114.A0A2G2VDN6"/>
<dbReference type="AlphaFoldDB" id="A0A2G2VDN6"/>
<comment type="caution">
    <text evidence="2">The sequence shown here is derived from an EMBL/GenBank/DDBJ whole genome shotgun (WGS) entry which is preliminary data.</text>
</comment>
<protein>
    <submittedName>
        <fullName evidence="2">Uncharacterized protein</fullName>
    </submittedName>
</protein>
<dbReference type="PANTHER" id="PTHR32227">
    <property type="entry name" value="GLUCAN ENDO-1,3-BETA-GLUCOSIDASE BG1-RELATED-RELATED"/>
    <property type="match status" value="1"/>
</dbReference>
<proteinExistence type="predicted"/>
<organism evidence="2 3">
    <name type="scientific">Capsicum baccatum</name>
    <name type="common">Peruvian pepper</name>
    <dbReference type="NCBI Taxonomy" id="33114"/>
    <lineage>
        <taxon>Eukaryota</taxon>
        <taxon>Viridiplantae</taxon>
        <taxon>Streptophyta</taxon>
        <taxon>Embryophyta</taxon>
        <taxon>Tracheophyta</taxon>
        <taxon>Spermatophyta</taxon>
        <taxon>Magnoliopsida</taxon>
        <taxon>eudicotyledons</taxon>
        <taxon>Gunneridae</taxon>
        <taxon>Pentapetalae</taxon>
        <taxon>asterids</taxon>
        <taxon>lamiids</taxon>
        <taxon>Solanales</taxon>
        <taxon>Solanaceae</taxon>
        <taxon>Solanoideae</taxon>
        <taxon>Capsiceae</taxon>
        <taxon>Capsicum</taxon>
    </lineage>
</organism>
<accession>A0A2G2VDN6</accession>
<dbReference type="Proteomes" id="UP000224567">
    <property type="component" value="Unassembled WGS sequence"/>
</dbReference>
<evidence type="ECO:0000313" key="2">
    <source>
        <dbReference type="EMBL" id="PHT31095.1"/>
    </source>
</evidence>
<keyword evidence="3" id="KW-1185">Reference proteome</keyword>
<reference evidence="2 3" key="1">
    <citation type="journal article" date="2017" name="Genome Biol.">
        <title>New reference genome sequences of hot pepper reveal the massive evolution of plant disease-resistance genes by retroduplication.</title>
        <authorList>
            <person name="Kim S."/>
            <person name="Park J."/>
            <person name="Yeom S.I."/>
            <person name="Kim Y.M."/>
            <person name="Seo E."/>
            <person name="Kim K.T."/>
            <person name="Kim M.S."/>
            <person name="Lee J.M."/>
            <person name="Cheong K."/>
            <person name="Shin H.S."/>
            <person name="Kim S.B."/>
            <person name="Han K."/>
            <person name="Lee J."/>
            <person name="Park M."/>
            <person name="Lee H.A."/>
            <person name="Lee H.Y."/>
            <person name="Lee Y."/>
            <person name="Oh S."/>
            <person name="Lee J.H."/>
            <person name="Choi E."/>
            <person name="Choi E."/>
            <person name="Lee S.E."/>
            <person name="Jeon J."/>
            <person name="Kim H."/>
            <person name="Choi G."/>
            <person name="Song H."/>
            <person name="Lee J."/>
            <person name="Lee S.C."/>
            <person name="Kwon J.K."/>
            <person name="Lee H.Y."/>
            <person name="Koo N."/>
            <person name="Hong Y."/>
            <person name="Kim R.W."/>
            <person name="Kang W.H."/>
            <person name="Huh J.H."/>
            <person name="Kang B.C."/>
            <person name="Yang T.J."/>
            <person name="Lee Y.H."/>
            <person name="Bennetzen J.L."/>
            <person name="Choi D."/>
        </authorList>
    </citation>
    <scope>NUCLEOTIDE SEQUENCE [LARGE SCALE GENOMIC DNA]</scope>
    <source>
        <strain evidence="3">cv. PBC81</strain>
    </source>
</reference>
<evidence type="ECO:0000313" key="3">
    <source>
        <dbReference type="Proteomes" id="UP000224567"/>
    </source>
</evidence>